<evidence type="ECO:0000256" key="1">
    <source>
        <dbReference type="ARBA" id="ARBA00004141"/>
    </source>
</evidence>
<keyword evidence="3 7" id="KW-1133">Transmembrane helix</keyword>
<dbReference type="InterPro" id="IPR036259">
    <property type="entry name" value="MFS_trans_sf"/>
</dbReference>
<evidence type="ECO:0000256" key="3">
    <source>
        <dbReference type="ARBA" id="ARBA00022989"/>
    </source>
</evidence>
<evidence type="ECO:0000256" key="5">
    <source>
        <dbReference type="ARBA" id="ARBA00023180"/>
    </source>
</evidence>
<feature type="region of interest" description="Disordered" evidence="6">
    <location>
        <begin position="1"/>
        <end position="37"/>
    </location>
</feature>
<dbReference type="GO" id="GO:0022857">
    <property type="term" value="F:transmembrane transporter activity"/>
    <property type="evidence" value="ECO:0007669"/>
    <property type="project" value="InterPro"/>
</dbReference>
<feature type="transmembrane region" description="Helical" evidence="7">
    <location>
        <begin position="310"/>
        <end position="339"/>
    </location>
</feature>
<protein>
    <submittedName>
        <fullName evidence="8">Uncharacterized protein</fullName>
    </submittedName>
</protein>
<keyword evidence="5" id="KW-0325">Glycoprotein</keyword>
<comment type="subcellular location">
    <subcellularLocation>
        <location evidence="1">Membrane</location>
        <topology evidence="1">Multi-pass membrane protein</topology>
    </subcellularLocation>
</comment>
<feature type="compositionally biased region" description="Basic and acidic residues" evidence="6">
    <location>
        <begin position="11"/>
        <end position="37"/>
    </location>
</feature>
<gene>
    <name evidence="8" type="ORF">N0V84_005476</name>
</gene>
<dbReference type="EMBL" id="JAPEUR010000098">
    <property type="protein sequence ID" value="KAJ4321228.1"/>
    <property type="molecule type" value="Genomic_DNA"/>
</dbReference>
<dbReference type="InterPro" id="IPR011701">
    <property type="entry name" value="MFS"/>
</dbReference>
<keyword evidence="2 7" id="KW-0812">Transmembrane</keyword>
<feature type="transmembrane region" description="Helical" evidence="7">
    <location>
        <begin position="270"/>
        <end position="290"/>
    </location>
</feature>
<dbReference type="PANTHER" id="PTHR23501:SF3">
    <property type="entry name" value="MAJOR FACILITATOR SUPERFAMILY (MFS) PROFILE DOMAIN-CONTAINING PROTEIN"/>
    <property type="match status" value="1"/>
</dbReference>
<accession>A0A9W9BPI0</accession>
<comment type="caution">
    <text evidence="8">The sequence shown here is derived from an EMBL/GenBank/DDBJ whole genome shotgun (WGS) entry which is preliminary data.</text>
</comment>
<feature type="transmembrane region" description="Helical" evidence="7">
    <location>
        <begin position="132"/>
        <end position="148"/>
    </location>
</feature>
<name>A0A9W9BPI0_9HYPO</name>
<evidence type="ECO:0000256" key="7">
    <source>
        <dbReference type="SAM" id="Phobius"/>
    </source>
</evidence>
<dbReference type="Gene3D" id="1.20.1250.20">
    <property type="entry name" value="MFS general substrate transporter like domains"/>
    <property type="match status" value="1"/>
</dbReference>
<feature type="transmembrane region" description="Helical" evidence="7">
    <location>
        <begin position="187"/>
        <end position="207"/>
    </location>
</feature>
<feature type="transmembrane region" description="Helical" evidence="7">
    <location>
        <begin position="351"/>
        <end position="370"/>
    </location>
</feature>
<dbReference type="Proteomes" id="UP001140502">
    <property type="component" value="Unassembled WGS sequence"/>
</dbReference>
<feature type="transmembrane region" description="Helical" evidence="7">
    <location>
        <begin position="70"/>
        <end position="92"/>
    </location>
</feature>
<keyword evidence="9" id="KW-1185">Reference proteome</keyword>
<proteinExistence type="predicted"/>
<organism evidence="8 9">
    <name type="scientific">Fusarium piperis</name>
    <dbReference type="NCBI Taxonomy" id="1435070"/>
    <lineage>
        <taxon>Eukaryota</taxon>
        <taxon>Fungi</taxon>
        <taxon>Dikarya</taxon>
        <taxon>Ascomycota</taxon>
        <taxon>Pezizomycotina</taxon>
        <taxon>Sordariomycetes</taxon>
        <taxon>Hypocreomycetidae</taxon>
        <taxon>Hypocreales</taxon>
        <taxon>Nectriaceae</taxon>
        <taxon>Fusarium</taxon>
        <taxon>Fusarium solani species complex</taxon>
    </lineage>
</organism>
<dbReference type="GO" id="GO:0005886">
    <property type="term" value="C:plasma membrane"/>
    <property type="evidence" value="ECO:0007669"/>
    <property type="project" value="TreeGrafter"/>
</dbReference>
<keyword evidence="4 7" id="KW-0472">Membrane</keyword>
<evidence type="ECO:0000313" key="8">
    <source>
        <dbReference type="EMBL" id="KAJ4321228.1"/>
    </source>
</evidence>
<feature type="transmembrane region" description="Helical" evidence="7">
    <location>
        <begin position="160"/>
        <end position="178"/>
    </location>
</feature>
<dbReference type="SUPFAM" id="SSF103473">
    <property type="entry name" value="MFS general substrate transporter"/>
    <property type="match status" value="1"/>
</dbReference>
<dbReference type="PANTHER" id="PTHR23501">
    <property type="entry name" value="MAJOR FACILITATOR SUPERFAMILY"/>
    <property type="match status" value="1"/>
</dbReference>
<dbReference type="Pfam" id="PF07690">
    <property type="entry name" value="MFS_1"/>
    <property type="match status" value="1"/>
</dbReference>
<sequence length="392" mass="43982">MAWAKVAHSRKHDEEAPVVEELARPSNDDETPASKDIETLAADFEQEKSDGELDQGVQAVQAMTQVWTRIWLISSIQAFSSCIISTLTPFVTSSFQSHSLTATTSIVSNLVSGLIILPYAKLMSLWGRPQSFSIMIFIVTAGIIMMAGCNNVRTYAAAQVIYGVGYTGIDFTTTIFIADTSSLKSRAFMIAFASSSYLATVWAYGPAAQHAYEHIGPCLGLGLWAIVYPVVSLPLRALFWNYQSKAVKQGLAKRIRRHWSIAHHYRTWKFPLIICFLIFGGLLAIAFAAWERFLVPTTFIPWYLINKRTVFFTFAMVASIYCAWYIWDSYFYSFLIVVFRESIAHASYTTNIYTIGSCFCALCMGVIIRINGRLKWQALHLAFPLLFSESVS</sequence>
<dbReference type="OrthoDB" id="4078873at2759"/>
<feature type="transmembrane region" description="Helical" evidence="7">
    <location>
        <begin position="219"/>
        <end position="239"/>
    </location>
</feature>
<evidence type="ECO:0000256" key="6">
    <source>
        <dbReference type="SAM" id="MobiDB-lite"/>
    </source>
</evidence>
<dbReference type="AlphaFoldDB" id="A0A9W9BPI0"/>
<reference evidence="8" key="1">
    <citation type="submission" date="2022-10" db="EMBL/GenBank/DDBJ databases">
        <title>Tapping the CABI collections for fungal endophytes: first genome assemblies for Collariella, Neodidymelliopsis, Ascochyta clinopodiicola, Didymella pomorum, Didymosphaeria variabile, Neocosmospora piperis and Neocucurbitaria cava.</title>
        <authorList>
            <person name="Hill R."/>
        </authorList>
    </citation>
    <scope>NUCLEOTIDE SEQUENCE</scope>
    <source>
        <strain evidence="8">IMI 366586</strain>
    </source>
</reference>
<evidence type="ECO:0000256" key="4">
    <source>
        <dbReference type="ARBA" id="ARBA00023136"/>
    </source>
</evidence>
<evidence type="ECO:0000313" key="9">
    <source>
        <dbReference type="Proteomes" id="UP001140502"/>
    </source>
</evidence>
<evidence type="ECO:0000256" key="2">
    <source>
        <dbReference type="ARBA" id="ARBA00022692"/>
    </source>
</evidence>